<dbReference type="EC" id="2.7.13.3" evidence="3"/>
<dbReference type="RefSeq" id="WP_187127950.1">
    <property type="nucleotide sequence ID" value="NZ_JACRWE010000006.1"/>
</dbReference>
<comment type="catalytic activity">
    <reaction evidence="1">
        <text>ATP + protein L-histidine = ADP + protein N-phospho-L-histidine.</text>
        <dbReference type="EC" id="2.7.13.3"/>
    </reaction>
</comment>
<dbReference type="CDD" id="cd00075">
    <property type="entry name" value="HATPase"/>
    <property type="match status" value="1"/>
</dbReference>
<gene>
    <name evidence="9" type="ORF">H8923_12700</name>
</gene>
<dbReference type="InterPro" id="IPR003594">
    <property type="entry name" value="HATPase_dom"/>
</dbReference>
<dbReference type="PROSITE" id="PS50109">
    <property type="entry name" value="HIS_KIN"/>
    <property type="match status" value="1"/>
</dbReference>
<evidence type="ECO:0000256" key="5">
    <source>
        <dbReference type="ARBA" id="ARBA00022679"/>
    </source>
</evidence>
<dbReference type="SMART" id="SM00387">
    <property type="entry name" value="HATPase_c"/>
    <property type="match status" value="1"/>
</dbReference>
<feature type="domain" description="Histidine kinase" evidence="8">
    <location>
        <begin position="1"/>
        <end position="87"/>
    </location>
</feature>
<keyword evidence="7" id="KW-0902">Two-component regulatory system</keyword>
<dbReference type="EMBL" id="JACRWE010000006">
    <property type="protein sequence ID" value="MBC5997626.1"/>
    <property type="molecule type" value="Genomic_DNA"/>
</dbReference>
<dbReference type="PANTHER" id="PTHR45453">
    <property type="entry name" value="PHOSPHATE REGULON SENSOR PROTEIN PHOR"/>
    <property type="match status" value="1"/>
</dbReference>
<dbReference type="GO" id="GO:0016301">
    <property type="term" value="F:kinase activity"/>
    <property type="evidence" value="ECO:0007669"/>
    <property type="project" value="UniProtKB-KW"/>
</dbReference>
<evidence type="ECO:0000313" key="10">
    <source>
        <dbReference type="Proteomes" id="UP000609849"/>
    </source>
</evidence>
<evidence type="ECO:0000313" key="9">
    <source>
        <dbReference type="EMBL" id="MBC5997626.1"/>
    </source>
</evidence>
<dbReference type="InterPro" id="IPR036890">
    <property type="entry name" value="HATPase_C_sf"/>
</dbReference>
<accession>A0ABR7JSN2</accession>
<dbReference type="InterPro" id="IPR004358">
    <property type="entry name" value="Sig_transdc_His_kin-like_C"/>
</dbReference>
<evidence type="ECO:0000256" key="1">
    <source>
        <dbReference type="ARBA" id="ARBA00000085"/>
    </source>
</evidence>
<keyword evidence="6 9" id="KW-0418">Kinase</keyword>
<dbReference type="Gene3D" id="3.30.565.10">
    <property type="entry name" value="Histidine kinase-like ATPase, C-terminal domain"/>
    <property type="match status" value="1"/>
</dbReference>
<keyword evidence="10" id="KW-1185">Reference proteome</keyword>
<dbReference type="Pfam" id="PF02518">
    <property type="entry name" value="HATPase_c"/>
    <property type="match status" value="1"/>
</dbReference>
<dbReference type="PANTHER" id="PTHR45453:SF1">
    <property type="entry name" value="PHOSPHATE REGULON SENSOR PROTEIN PHOR"/>
    <property type="match status" value="1"/>
</dbReference>
<organism evidence="9 10">
    <name type="scientific">Romboutsia faecis</name>
    <dbReference type="NCBI Taxonomy" id="2764597"/>
    <lineage>
        <taxon>Bacteria</taxon>
        <taxon>Bacillati</taxon>
        <taxon>Bacillota</taxon>
        <taxon>Clostridia</taxon>
        <taxon>Peptostreptococcales</taxon>
        <taxon>Peptostreptococcaceae</taxon>
        <taxon>Romboutsia</taxon>
    </lineage>
</organism>
<evidence type="ECO:0000256" key="4">
    <source>
        <dbReference type="ARBA" id="ARBA00022553"/>
    </source>
</evidence>
<dbReference type="InterPro" id="IPR050351">
    <property type="entry name" value="BphY/WalK/GraS-like"/>
</dbReference>
<dbReference type="Proteomes" id="UP000609849">
    <property type="component" value="Unassembled WGS sequence"/>
</dbReference>
<protein>
    <recommendedName>
        <fullName evidence="3">histidine kinase</fullName>
        <ecNumber evidence="3">2.7.13.3</ecNumber>
    </recommendedName>
</protein>
<name>A0ABR7JSN2_9FIRM</name>
<evidence type="ECO:0000259" key="8">
    <source>
        <dbReference type="PROSITE" id="PS50109"/>
    </source>
</evidence>
<dbReference type="InterPro" id="IPR005467">
    <property type="entry name" value="His_kinase_dom"/>
</dbReference>
<evidence type="ECO:0000256" key="2">
    <source>
        <dbReference type="ARBA" id="ARBA00004370"/>
    </source>
</evidence>
<keyword evidence="5" id="KW-0808">Transferase</keyword>
<evidence type="ECO:0000256" key="6">
    <source>
        <dbReference type="ARBA" id="ARBA00022777"/>
    </source>
</evidence>
<dbReference type="SUPFAM" id="SSF55874">
    <property type="entry name" value="ATPase domain of HSP90 chaperone/DNA topoisomerase II/histidine kinase"/>
    <property type="match status" value="1"/>
</dbReference>
<evidence type="ECO:0000256" key="7">
    <source>
        <dbReference type="ARBA" id="ARBA00023012"/>
    </source>
</evidence>
<keyword evidence="4" id="KW-0597">Phosphoprotein</keyword>
<proteinExistence type="predicted"/>
<sequence length="112" mass="12430">MDVNIKDTEQLIIISIKDTGVGIPKEKLKNIFERFERADRSTIKTSEGSGIGLSIVKQMVEALNGTIDISSVENKGTIVKIILQKDNSKDLEVTDFSIDHLSEKVKLELSDI</sequence>
<comment type="subcellular location">
    <subcellularLocation>
        <location evidence="2">Membrane</location>
    </subcellularLocation>
</comment>
<dbReference type="PRINTS" id="PR00344">
    <property type="entry name" value="BCTRLSENSOR"/>
</dbReference>
<comment type="caution">
    <text evidence="9">The sequence shown here is derived from an EMBL/GenBank/DDBJ whole genome shotgun (WGS) entry which is preliminary data.</text>
</comment>
<evidence type="ECO:0000256" key="3">
    <source>
        <dbReference type="ARBA" id="ARBA00012438"/>
    </source>
</evidence>
<reference evidence="9 10" key="1">
    <citation type="submission" date="2020-08" db="EMBL/GenBank/DDBJ databases">
        <authorList>
            <person name="Liu C."/>
            <person name="Sun Q."/>
        </authorList>
    </citation>
    <scope>NUCLEOTIDE SEQUENCE [LARGE SCALE GENOMIC DNA]</scope>
    <source>
        <strain evidence="9 10">NSJ-18</strain>
    </source>
</reference>